<dbReference type="Pfam" id="PF00454">
    <property type="entry name" value="PI3_PI4_kinase"/>
    <property type="match status" value="1"/>
</dbReference>
<dbReference type="InterPro" id="IPR011009">
    <property type="entry name" value="Kinase-like_dom_sf"/>
</dbReference>
<keyword evidence="15" id="KW-1185">Reference proteome</keyword>
<dbReference type="EMBL" id="OZ022408">
    <property type="protein sequence ID" value="CAK9439752.1"/>
    <property type="molecule type" value="Genomic_DNA"/>
</dbReference>
<dbReference type="PROSITE" id="PS50290">
    <property type="entry name" value="PI3_4_KINASE_3"/>
    <property type="match status" value="1"/>
</dbReference>
<dbReference type="InterPro" id="IPR001263">
    <property type="entry name" value="PI3K_accessory_dom"/>
</dbReference>
<dbReference type="Proteomes" id="UP001497383">
    <property type="component" value="Chromosome 7"/>
</dbReference>
<dbReference type="PANTHER" id="PTHR10048:SF22">
    <property type="entry name" value="PHOSPHATIDYLINOSITOL 4-KINASE BETA"/>
    <property type="match status" value="1"/>
</dbReference>
<evidence type="ECO:0000313" key="10">
    <source>
        <dbReference type="EMBL" id="CAK9438929.1"/>
    </source>
</evidence>
<dbReference type="EMBL" id="OZ022406">
    <property type="protein sequence ID" value="CAK9436721.1"/>
    <property type="molecule type" value="Genomic_DNA"/>
</dbReference>
<evidence type="ECO:0000313" key="11">
    <source>
        <dbReference type="EMBL" id="CAK9439752.1"/>
    </source>
</evidence>
<dbReference type="InterPro" id="IPR015433">
    <property type="entry name" value="PI3/4_kinase"/>
</dbReference>
<dbReference type="EMBL" id="OZ022411">
    <property type="protein sequence ID" value="CAK9441818.1"/>
    <property type="molecule type" value="Genomic_DNA"/>
</dbReference>
<evidence type="ECO:0000256" key="2">
    <source>
        <dbReference type="ARBA" id="ARBA00022679"/>
    </source>
</evidence>
<keyword evidence="3" id="KW-0418">Kinase</keyword>
<dbReference type="InterPro" id="IPR016024">
    <property type="entry name" value="ARM-type_fold"/>
</dbReference>
<dbReference type="EMBL" id="OZ022405">
    <property type="protein sequence ID" value="CAK9436534.1"/>
    <property type="molecule type" value="Genomic_DNA"/>
</dbReference>
<dbReference type="Proteomes" id="UP001497383">
    <property type="component" value="Chromosome 2"/>
</dbReference>
<dbReference type="Gene3D" id="1.10.1070.11">
    <property type="entry name" value="Phosphatidylinositol 3-/4-kinase, catalytic domain"/>
    <property type="match status" value="1"/>
</dbReference>
<dbReference type="RefSeq" id="XP_066827014.1">
    <property type="nucleotide sequence ID" value="XM_066976715.1"/>
</dbReference>
<dbReference type="Proteomes" id="UP001497383">
    <property type="component" value="Chromosome 6"/>
</dbReference>
<accession>A0ABP0ZQZ3</accession>
<dbReference type="EMBL" id="OZ022410">
    <property type="protein sequence ID" value="CAK9440944.1"/>
    <property type="molecule type" value="Genomic_DNA"/>
</dbReference>
<evidence type="ECO:0000313" key="9">
    <source>
        <dbReference type="EMBL" id="CAK9437666.1"/>
    </source>
</evidence>
<dbReference type="EMBL" id="OZ022408">
    <property type="protein sequence ID" value="CAK9438929.1"/>
    <property type="molecule type" value="Genomic_DNA"/>
</dbReference>
<evidence type="ECO:0000313" key="14">
    <source>
        <dbReference type="EMBL" id="CAK9441818.1"/>
    </source>
</evidence>
<dbReference type="EMBL" id="OZ022409">
    <property type="protein sequence ID" value="CAK9440649.1"/>
    <property type="molecule type" value="Genomic_DNA"/>
</dbReference>
<evidence type="ECO:0000313" key="12">
    <source>
        <dbReference type="EMBL" id="CAK9440649.1"/>
    </source>
</evidence>
<evidence type="ECO:0000256" key="3">
    <source>
        <dbReference type="ARBA" id="ARBA00022777"/>
    </source>
</evidence>
<evidence type="ECO:0008006" key="16">
    <source>
        <dbReference type="Google" id="ProtNLM"/>
    </source>
</evidence>
<evidence type="ECO:0000313" key="13">
    <source>
        <dbReference type="EMBL" id="CAK9440944.1"/>
    </source>
</evidence>
<evidence type="ECO:0000259" key="4">
    <source>
        <dbReference type="PROSITE" id="PS50290"/>
    </source>
</evidence>
<reference evidence="13 15" key="1">
    <citation type="submission" date="2024-03" db="EMBL/GenBank/DDBJ databases">
        <authorList>
            <person name="Brejova B."/>
        </authorList>
    </citation>
    <scope>NUCLEOTIDE SEQUENCE [LARGE SCALE GENOMIC DNA]</scope>
    <source>
        <strain evidence="13 15">CBS 14171</strain>
    </source>
</reference>
<dbReference type="PANTHER" id="PTHR10048">
    <property type="entry name" value="PHOSPHATIDYLINOSITOL KINASE"/>
    <property type="match status" value="1"/>
</dbReference>
<evidence type="ECO:0000256" key="1">
    <source>
        <dbReference type="ARBA" id="ARBA00006209"/>
    </source>
</evidence>
<dbReference type="InterPro" id="IPR018936">
    <property type="entry name" value="PI3/4_kinase_CS"/>
</dbReference>
<feature type="domain" description="PI3K/PI4K catalytic" evidence="4">
    <location>
        <begin position="302"/>
        <end position="538"/>
    </location>
</feature>
<evidence type="ECO:0000313" key="8">
    <source>
        <dbReference type="EMBL" id="CAK9436721.1"/>
    </source>
</evidence>
<evidence type="ECO:0000259" key="5">
    <source>
        <dbReference type="PROSITE" id="PS51545"/>
    </source>
</evidence>
<gene>
    <name evidence="6" type="ORF">LODBEIA_P00760</name>
    <name evidence="7" type="ORF">LODBEIA_P10920</name>
    <name evidence="8" type="ORF">LODBEIA_P12430</name>
    <name evidence="9" type="ORF">LODBEIA_P20440</name>
    <name evidence="10" type="ORF">LODBEIA_P31530</name>
    <name evidence="11" type="ORF">LODBEIA_P38520</name>
    <name evidence="12" type="ORF">LODBEIA_P46620</name>
    <name evidence="13" type="ORF">LODBEIA_P48130</name>
    <name evidence="14" type="ORF">LODBEIA_P56860</name>
</gene>
<sequence length="538" mass="59693">MSLEEITQPGLPIHRCLQLLGEHDNIAVQHRLVQRLQEYPAAELEFYIPQLVDLVTRGSRALETFLLAHAVAHPHFSVVTFWRCQAILPNIAPALLPALRAFLTRLQHVLFTDNEAKETRYTLSAVAVAAYTTCVALPGATIAPILAQELGSTLAGADTGYTRRETTFIMQLQNISHRLVQLPKEARSAALQAELALLNQQLPGAGVDIPQLVDHKIVRLPEAVVLSSAERAPFLLFLEYLRGDPELADEADLGEPFRAPPRPESTAQAAQTVVAAAMIGQLTDPAIRERLVASLRAEAAEETYAERRARIRAQSPWGRYPGWSLACVIVKTAAEIVEEARAAQLVSMIARVYTRGWVKEMRVVPISATTALVEVIAASSIHAVKRATSLKAYVRNVENFAVSLASYSILCYVMQVKDRHNGNIMVDGEGHVVHIDFGFVLGRAPGPFEAAPFKLTGEYVEILGEKYGLFVETCKVCFRDLRRGWERLAPFMDVRRLHLELDEGEAEVFVERLIAQSRESLSTRIYDRYQLVTQGILP</sequence>
<dbReference type="InterPro" id="IPR042236">
    <property type="entry name" value="PI3K_accessory_sf"/>
</dbReference>
<dbReference type="InterPro" id="IPR036940">
    <property type="entry name" value="PI3/4_kinase_cat_sf"/>
</dbReference>
<name>A0ABP0ZQZ3_9ASCO</name>
<evidence type="ECO:0000313" key="6">
    <source>
        <dbReference type="EMBL" id="CAK9435349.1"/>
    </source>
</evidence>
<dbReference type="PROSITE" id="PS00916">
    <property type="entry name" value="PI3_4_KINASE_2"/>
    <property type="match status" value="1"/>
</dbReference>
<protein>
    <recommendedName>
        <fullName evidence="16">PI3K/PI4K catalytic domain-containing protein</fullName>
    </recommendedName>
</protein>
<dbReference type="SMART" id="SM00146">
    <property type="entry name" value="PI3Kc"/>
    <property type="match status" value="1"/>
</dbReference>
<feature type="domain" description="PIK helical" evidence="5">
    <location>
        <begin position="1"/>
        <end position="109"/>
    </location>
</feature>
<dbReference type="Proteomes" id="UP001497383">
    <property type="component" value="Chromosome 1"/>
</dbReference>
<evidence type="ECO:0000313" key="15">
    <source>
        <dbReference type="Proteomes" id="UP001497383"/>
    </source>
</evidence>
<organism evidence="13 15">
    <name type="scientific">Lodderomyces beijingensis</name>
    <dbReference type="NCBI Taxonomy" id="1775926"/>
    <lineage>
        <taxon>Eukaryota</taxon>
        <taxon>Fungi</taxon>
        <taxon>Dikarya</taxon>
        <taxon>Ascomycota</taxon>
        <taxon>Saccharomycotina</taxon>
        <taxon>Pichiomycetes</taxon>
        <taxon>Debaryomycetaceae</taxon>
        <taxon>Candida/Lodderomyces clade</taxon>
        <taxon>Lodderomyces</taxon>
    </lineage>
</organism>
<dbReference type="GeneID" id="92205272"/>
<keyword evidence="2" id="KW-0808">Transferase</keyword>
<dbReference type="Proteomes" id="UP001497383">
    <property type="component" value="Chromosome 4"/>
</dbReference>
<dbReference type="EMBL" id="OZ022405">
    <property type="protein sequence ID" value="CAK9435349.1"/>
    <property type="molecule type" value="Genomic_DNA"/>
</dbReference>
<dbReference type="Gene3D" id="1.25.40.70">
    <property type="entry name" value="Phosphatidylinositol 3-kinase, accessory domain (PIK)"/>
    <property type="match status" value="1"/>
</dbReference>
<dbReference type="Proteomes" id="UP001497383">
    <property type="component" value="Chromosome 5"/>
</dbReference>
<dbReference type="SUPFAM" id="SSF48371">
    <property type="entry name" value="ARM repeat"/>
    <property type="match status" value="1"/>
</dbReference>
<dbReference type="SUPFAM" id="SSF56112">
    <property type="entry name" value="Protein kinase-like (PK-like)"/>
    <property type="match status" value="1"/>
</dbReference>
<proteinExistence type="inferred from homology"/>
<dbReference type="InterPro" id="IPR000403">
    <property type="entry name" value="PI3/4_kinase_cat_dom"/>
</dbReference>
<dbReference type="EMBL" id="OZ022406">
    <property type="protein sequence ID" value="CAK9437666.1"/>
    <property type="molecule type" value="Genomic_DNA"/>
</dbReference>
<evidence type="ECO:0000313" key="7">
    <source>
        <dbReference type="EMBL" id="CAK9436534.1"/>
    </source>
</evidence>
<comment type="similarity">
    <text evidence="1">Belongs to the PI3/PI4-kinase family. Type III PI4K subfamily.</text>
</comment>
<dbReference type="PROSITE" id="PS51545">
    <property type="entry name" value="PIK_HELICAL"/>
    <property type="match status" value="1"/>
</dbReference>